<protein>
    <recommendedName>
        <fullName evidence="4">DUF1345 domain-containing protein</fullName>
    </recommendedName>
</protein>
<evidence type="ECO:0000313" key="2">
    <source>
        <dbReference type="EMBL" id="MDN4474993.1"/>
    </source>
</evidence>
<keyword evidence="3" id="KW-1185">Reference proteome</keyword>
<feature type="transmembrane region" description="Helical" evidence="1">
    <location>
        <begin position="106"/>
        <end position="127"/>
    </location>
</feature>
<dbReference type="EMBL" id="JAUHPW010000002">
    <property type="protein sequence ID" value="MDN4474993.1"/>
    <property type="molecule type" value="Genomic_DNA"/>
</dbReference>
<evidence type="ECO:0000313" key="3">
    <source>
        <dbReference type="Proteomes" id="UP001172728"/>
    </source>
</evidence>
<reference evidence="2" key="1">
    <citation type="submission" date="2023-06" db="EMBL/GenBank/DDBJ databases">
        <title>Sysu t00192.</title>
        <authorList>
            <person name="Gao L."/>
            <person name="Fang B.-Z."/>
            <person name="Li W.-J."/>
        </authorList>
    </citation>
    <scope>NUCLEOTIDE SEQUENCE</scope>
    <source>
        <strain evidence="2">SYSU T00192</strain>
    </source>
</reference>
<feature type="transmembrane region" description="Helical" evidence="1">
    <location>
        <begin position="208"/>
        <end position="228"/>
    </location>
</feature>
<name>A0ABT8G791_9MICO</name>
<sequence length="229" mass="24492">MTAIPEGGRGEHRWPAVVALLVALGLYLALPSTFLPAFRYAVVGIGLLLLIPLLVANPVRMHRQTAWTRTLSVSQALLLAAANQVMLVQLLVSLTEPSIGSGSRVLIAAAQVWITNVIAFALVLWELDRGGPVVRRALERGEVPAADIRFAQDEDHDAIAEVAAASSLHAGWRPRFGDYLYTSLSNSMAFSATDAIPLSGRAKALMGLQAFSGFVLLALVIARAVSLFQ</sequence>
<dbReference type="Proteomes" id="UP001172728">
    <property type="component" value="Unassembled WGS sequence"/>
</dbReference>
<proteinExistence type="predicted"/>
<feature type="transmembrane region" description="Helical" evidence="1">
    <location>
        <begin position="76"/>
        <end position="94"/>
    </location>
</feature>
<keyword evidence="1" id="KW-0812">Transmembrane</keyword>
<organism evidence="2 3">
    <name type="scientific">Demequina litoralis</name>
    <dbReference type="NCBI Taxonomy" id="3051660"/>
    <lineage>
        <taxon>Bacteria</taxon>
        <taxon>Bacillati</taxon>
        <taxon>Actinomycetota</taxon>
        <taxon>Actinomycetes</taxon>
        <taxon>Micrococcales</taxon>
        <taxon>Demequinaceae</taxon>
        <taxon>Demequina</taxon>
    </lineage>
</organism>
<keyword evidence="1" id="KW-0472">Membrane</keyword>
<evidence type="ECO:0000256" key="1">
    <source>
        <dbReference type="SAM" id="Phobius"/>
    </source>
</evidence>
<keyword evidence="1" id="KW-1133">Transmembrane helix</keyword>
<feature type="transmembrane region" description="Helical" evidence="1">
    <location>
        <begin position="12"/>
        <end position="30"/>
    </location>
</feature>
<feature type="transmembrane region" description="Helical" evidence="1">
    <location>
        <begin position="36"/>
        <end position="55"/>
    </location>
</feature>
<comment type="caution">
    <text evidence="2">The sequence shown here is derived from an EMBL/GenBank/DDBJ whole genome shotgun (WGS) entry which is preliminary data.</text>
</comment>
<gene>
    <name evidence="2" type="ORF">QQX09_03875</name>
</gene>
<accession>A0ABT8G791</accession>
<evidence type="ECO:0008006" key="4">
    <source>
        <dbReference type="Google" id="ProtNLM"/>
    </source>
</evidence>
<dbReference type="RefSeq" id="WP_301131437.1">
    <property type="nucleotide sequence ID" value="NZ_JAUHPW010000002.1"/>
</dbReference>